<proteinExistence type="predicted"/>
<gene>
    <name evidence="2" type="ORF">AWN90_31635</name>
</gene>
<evidence type="ECO:0008006" key="4">
    <source>
        <dbReference type="Google" id="ProtNLM"/>
    </source>
</evidence>
<protein>
    <recommendedName>
        <fullName evidence="4">Gp5/Type VI secretion system Vgr protein OB-fold domain-containing protein</fullName>
    </recommendedName>
</protein>
<evidence type="ECO:0000313" key="2">
    <source>
        <dbReference type="EMBL" id="KZM73232.1"/>
    </source>
</evidence>
<keyword evidence="3" id="KW-1185">Reference proteome</keyword>
<dbReference type="RefSeq" id="WP_067590176.1">
    <property type="nucleotide sequence ID" value="NZ_JABMCZ010000004.1"/>
</dbReference>
<evidence type="ECO:0000313" key="3">
    <source>
        <dbReference type="Proteomes" id="UP000076512"/>
    </source>
</evidence>
<sequence length="553" mass="57393">MGFVIRYRLAFHTGAPAAPLLRVSNDALAGDLLLDAAVTTQAVLGPHATTFDITLWDLPADDARGLAEACRSRAGTDTPLLVDIELGYFDRPAPGGSPVLRGAVTEVRAEVAADGSLLTRVKGAEFAGYQLLRQRFSYHKPGRTEVGEICAAVQAATTVPVLHDGVTGTDTDLTLADTTALNTLGLLAARTGAPLAVRAGKAVLGTVSDPLPPVRFDPAINVVSKKRWDSGAPDLQAAPGATTRYELTVLGDPALQIGAPVVLDGDTGRDLRLETVRHLFSLRAGYTCEVALLDAAAAKRPDAVQGPQAVVDGLQALTRGVLTDHPAVDIGDIAAYAESGDGETGGHRATLNYGRPQPPASAADDGTDDGLQLHDRPIASVFAWDRTGLMVPVYPGMRAVLLHDSGEVDNAIAAGFVWSRHAGHRPPRNEPGDYWLCLPTEVSDGRPSGKGVNDLTDAAGYRVVQAAGLDIHLGAQLLPEVGERPTPPSAAALTIRHGAGTTITVADDGAVRITTDGKDLEFGNGSASIAIRGGEITLTATTIKLAASAVEVG</sequence>
<dbReference type="STRING" id="455432.AWN90_31635"/>
<feature type="region of interest" description="Disordered" evidence="1">
    <location>
        <begin position="339"/>
        <end position="370"/>
    </location>
</feature>
<dbReference type="Proteomes" id="UP000076512">
    <property type="component" value="Unassembled WGS sequence"/>
</dbReference>
<name>A0A164MCG6_9NOCA</name>
<dbReference type="EMBL" id="LWGR01000007">
    <property type="protein sequence ID" value="KZM73232.1"/>
    <property type="molecule type" value="Genomic_DNA"/>
</dbReference>
<dbReference type="OrthoDB" id="3307568at2"/>
<accession>A0A164MCG6</accession>
<evidence type="ECO:0000256" key="1">
    <source>
        <dbReference type="SAM" id="MobiDB-lite"/>
    </source>
</evidence>
<organism evidence="2 3">
    <name type="scientific">Nocardia terpenica</name>
    <dbReference type="NCBI Taxonomy" id="455432"/>
    <lineage>
        <taxon>Bacteria</taxon>
        <taxon>Bacillati</taxon>
        <taxon>Actinomycetota</taxon>
        <taxon>Actinomycetes</taxon>
        <taxon>Mycobacteriales</taxon>
        <taxon>Nocardiaceae</taxon>
        <taxon>Nocardia</taxon>
    </lineage>
</organism>
<comment type="caution">
    <text evidence="2">The sequence shown here is derived from an EMBL/GenBank/DDBJ whole genome shotgun (WGS) entry which is preliminary data.</text>
</comment>
<dbReference type="AlphaFoldDB" id="A0A164MCG6"/>
<reference evidence="2 3" key="1">
    <citation type="submission" date="2016-04" db="EMBL/GenBank/DDBJ databases">
        <authorList>
            <person name="Evans L.H."/>
            <person name="Alamgir A."/>
            <person name="Owens N."/>
            <person name="Weber N.D."/>
            <person name="Virtaneva K."/>
            <person name="Barbian K."/>
            <person name="Babar A."/>
            <person name="Rosenke K."/>
        </authorList>
    </citation>
    <scope>NUCLEOTIDE SEQUENCE [LARGE SCALE GENOMIC DNA]</scope>
    <source>
        <strain evidence="2 3">IFM 0406</strain>
    </source>
</reference>